<dbReference type="InterPro" id="IPR050836">
    <property type="entry name" value="SDS22/Internalin_LRR"/>
</dbReference>
<dbReference type="Gene3D" id="2.60.40.4270">
    <property type="entry name" value="Listeria-Bacteroides repeat domain"/>
    <property type="match status" value="1"/>
</dbReference>
<dbReference type="AlphaFoldDB" id="A0A5K9RTE9"/>
<dbReference type="InterPro" id="IPR035986">
    <property type="entry name" value="PKD_dom_sf"/>
</dbReference>
<dbReference type="InterPro" id="IPR014755">
    <property type="entry name" value="Cu-Rt/internalin_Ig-like"/>
</dbReference>
<dbReference type="PANTHER" id="PTHR46652:SF3">
    <property type="entry name" value="LEUCINE-RICH REPEAT-CONTAINING PROTEIN 9"/>
    <property type="match status" value="1"/>
</dbReference>
<dbReference type="InterPro" id="IPR013783">
    <property type="entry name" value="Ig-like_fold"/>
</dbReference>
<feature type="transmembrane region" description="Helical" evidence="10">
    <location>
        <begin position="670"/>
        <end position="689"/>
    </location>
</feature>
<evidence type="ECO:0000256" key="6">
    <source>
        <dbReference type="ARBA" id="ARBA00022729"/>
    </source>
</evidence>
<evidence type="ECO:0000256" key="8">
    <source>
        <dbReference type="ARBA" id="ARBA00023088"/>
    </source>
</evidence>
<keyword evidence="7" id="KW-0677">Repeat</keyword>
<keyword evidence="8" id="KW-0572">Peptidoglycan-anchor</keyword>
<proteinExistence type="inferred from homology"/>
<dbReference type="SUPFAM" id="SSF52058">
    <property type="entry name" value="L domain-like"/>
    <property type="match status" value="1"/>
</dbReference>
<dbReference type="PROSITE" id="PS50847">
    <property type="entry name" value="GRAM_POS_ANCHORING"/>
    <property type="match status" value="1"/>
</dbReference>
<keyword evidence="10" id="KW-1133">Transmembrane helix</keyword>
<evidence type="ECO:0000256" key="10">
    <source>
        <dbReference type="SAM" id="Phobius"/>
    </source>
</evidence>
<dbReference type="SUPFAM" id="SSF49299">
    <property type="entry name" value="PKD domain"/>
    <property type="match status" value="1"/>
</dbReference>
<name>A0A5K9RTE9_LISMN</name>
<evidence type="ECO:0000256" key="4">
    <source>
        <dbReference type="ARBA" id="ARBA00022525"/>
    </source>
</evidence>
<evidence type="ECO:0000256" key="9">
    <source>
        <dbReference type="SAM" id="MobiDB-lite"/>
    </source>
</evidence>
<evidence type="ECO:0000256" key="2">
    <source>
        <dbReference type="ARBA" id="ARBA00009432"/>
    </source>
</evidence>
<dbReference type="NCBIfam" id="TIGR01167">
    <property type="entry name" value="LPXTG_anchor"/>
    <property type="match status" value="1"/>
</dbReference>
<keyword evidence="4" id="KW-0964">Secreted</keyword>
<feature type="region of interest" description="Disordered" evidence="9">
    <location>
        <begin position="626"/>
        <end position="662"/>
    </location>
</feature>
<evidence type="ECO:0000256" key="5">
    <source>
        <dbReference type="ARBA" id="ARBA00022614"/>
    </source>
</evidence>
<evidence type="ECO:0000256" key="3">
    <source>
        <dbReference type="ARBA" id="ARBA00022512"/>
    </source>
</evidence>
<comment type="similarity">
    <text evidence="2">Belongs to the internalin family.</text>
</comment>
<evidence type="ECO:0000313" key="12">
    <source>
        <dbReference type="EMBL" id="EAG0868341.1"/>
    </source>
</evidence>
<dbReference type="NCBIfam" id="TIGR02543">
    <property type="entry name" value="List_Bact_rpt"/>
    <property type="match status" value="1"/>
</dbReference>
<reference evidence="12 13" key="1">
    <citation type="submission" date="2018-06" db="EMBL/GenBank/DDBJ databases">
        <authorList>
            <consortium name="PulseNet: The National Subtyping Network for Foodborne Disease Surveillance"/>
            <person name="Tarr C.L."/>
            <person name="Trees E."/>
            <person name="Katz L.S."/>
            <person name="Carleton-Romer H.A."/>
            <person name="Stroika S."/>
            <person name="Kucerova Z."/>
            <person name="Roache K.F."/>
            <person name="Sabol A.L."/>
            <person name="Besser J."/>
            <person name="Gerner-Smidt P."/>
        </authorList>
    </citation>
    <scope>NUCLEOTIDE SEQUENCE [LARGE SCALE GENOMIC DNA]</scope>
    <source>
        <strain evidence="12 13">PNUSAL002180</strain>
    </source>
</reference>
<dbReference type="InterPro" id="IPR042229">
    <property type="entry name" value="Listeria/Bacterioides_rpt_sf"/>
</dbReference>
<keyword evidence="10" id="KW-0812">Transmembrane</keyword>
<keyword evidence="10" id="KW-0472">Membrane</keyword>
<keyword evidence="3" id="KW-0134">Cell wall</keyword>
<dbReference type="EMBL" id="AABAGT010000025">
    <property type="protein sequence ID" value="EAG0868341.1"/>
    <property type="molecule type" value="Genomic_DNA"/>
</dbReference>
<dbReference type="Gene3D" id="2.60.40.1220">
    <property type="match status" value="1"/>
</dbReference>
<sequence>AVNTLYVSENLVTEIESMHAFPKLQKLELGWNALTNVVMDQVTAEKSPLLRTMNVRGNNLIKINIQDQPKLWTFECDTGSSSELTEVTLKNLPILIAVGNGSSAYQDDVVFSSTPGLSKVILENLPSTSSEVKLDHCAIEELVINNLPKVSVVIISYNKITTLEGLENLSAVSKIDAYENLVTEIENLHAFPKLQTLTVDNNHISVLPTSLKTENPVLTTLSAMNQTITLKQKVIVSDLVLDNEVKNFGQITTAKSISNKGTYQNNQIKWLFEDIKSVNAVDYQFSEPVQEATIQGTFSGKVTQPIKASKVPVISADAEMNYPKNETVSEAAFFKDISASVTDDATLTSDFESVVDFAKAGTYEVTLNAVNEDGVKAASVTVLVHIAKSPAPVITADKEITYTKNAEVSITEYLAAIHAKTNDGSPIESDFATAVNWGTAGDYTVTLRSTNEDGVEAIPVEVTVHIAKSPAPVITADKEITYAKNAEVSITEFLAAIHAKTSDGSPIESDFATAVIWSTAGDYTVTLKSTNEDGVEAIPVEVKVHIVEPLAPTVSNVTFDVDDVQTTESLEAGELISEPLSPTKEGYTFIGWYDSKTGGNKWDFTTDKMPAYNIILYAQFSKDTNKAEAAGGDKPSTPSSIKVSPTGQSESGNLENRSNIKLPATGDDNATVLLVGFGLLMLGLFIRLTQKKRAK</sequence>
<dbReference type="Proteomes" id="UP000358545">
    <property type="component" value="Unassembled WGS sequence"/>
</dbReference>
<dbReference type="InterPro" id="IPR014756">
    <property type="entry name" value="Ig_E-set"/>
</dbReference>
<dbReference type="Pfam" id="PF08191">
    <property type="entry name" value="LRR_adjacent"/>
    <property type="match status" value="1"/>
</dbReference>
<dbReference type="SUPFAM" id="SSF81296">
    <property type="entry name" value="E set domains"/>
    <property type="match status" value="1"/>
</dbReference>
<evidence type="ECO:0000313" key="13">
    <source>
        <dbReference type="Proteomes" id="UP000358545"/>
    </source>
</evidence>
<keyword evidence="6" id="KW-0732">Signal</keyword>
<feature type="domain" description="Gram-positive cocci surface proteins LPxTG" evidence="11">
    <location>
        <begin position="662"/>
        <end position="695"/>
    </location>
</feature>
<accession>A0A5K9RTE9</accession>
<dbReference type="Pfam" id="PF18981">
    <property type="entry name" value="InlK_D3"/>
    <property type="match status" value="3"/>
</dbReference>
<evidence type="ECO:0000256" key="1">
    <source>
        <dbReference type="ARBA" id="ARBA00004168"/>
    </source>
</evidence>
<dbReference type="InterPro" id="IPR013378">
    <property type="entry name" value="InlB-like_B-rpt"/>
</dbReference>
<dbReference type="NCBIfam" id="NF033932">
    <property type="entry name" value="LapB_rpt_80"/>
    <property type="match status" value="4"/>
</dbReference>
<comment type="subcellular location">
    <subcellularLocation>
        <location evidence="1">Secreted</location>
        <location evidence="1">Cell wall</location>
        <topology evidence="1">Peptidoglycan-anchor</topology>
    </subcellularLocation>
</comment>
<comment type="caution">
    <text evidence="12">The sequence shown here is derived from an EMBL/GenBank/DDBJ whole genome shotgun (WGS) entry which is preliminary data.</text>
</comment>
<dbReference type="InterPro" id="IPR019931">
    <property type="entry name" value="LPXTG_anchor"/>
</dbReference>
<dbReference type="InterPro" id="IPR044056">
    <property type="entry name" value="InlI_Ig-like"/>
</dbReference>
<gene>
    <name evidence="12" type="ORF">A8L61_13805</name>
</gene>
<protein>
    <submittedName>
        <fullName evidence="12">LPXTG cell wall anchor domain-containing protein</fullName>
    </submittedName>
</protein>
<dbReference type="PANTHER" id="PTHR46652">
    <property type="entry name" value="LEUCINE-RICH REPEAT AND IQ DOMAIN-CONTAINING PROTEIN 1-RELATED"/>
    <property type="match status" value="1"/>
</dbReference>
<dbReference type="Pfam" id="PF09479">
    <property type="entry name" value="Flg_new"/>
    <property type="match status" value="1"/>
</dbReference>
<dbReference type="Gene3D" id="3.80.10.10">
    <property type="entry name" value="Ribonuclease Inhibitor"/>
    <property type="match status" value="2"/>
</dbReference>
<dbReference type="Gene3D" id="2.60.40.10">
    <property type="entry name" value="Immunoglobulins"/>
    <property type="match status" value="3"/>
</dbReference>
<feature type="non-terminal residue" evidence="12">
    <location>
        <position position="1"/>
    </location>
</feature>
<evidence type="ECO:0000256" key="7">
    <source>
        <dbReference type="ARBA" id="ARBA00022737"/>
    </source>
</evidence>
<keyword evidence="5" id="KW-0433">Leucine-rich repeat</keyword>
<dbReference type="Pfam" id="PF00746">
    <property type="entry name" value="Gram_pos_anchor"/>
    <property type="match status" value="1"/>
</dbReference>
<organism evidence="12 13">
    <name type="scientific">Listeria monocytogenes</name>
    <dbReference type="NCBI Taxonomy" id="1639"/>
    <lineage>
        <taxon>Bacteria</taxon>
        <taxon>Bacillati</taxon>
        <taxon>Bacillota</taxon>
        <taxon>Bacilli</taxon>
        <taxon>Bacillales</taxon>
        <taxon>Listeriaceae</taxon>
        <taxon>Listeria</taxon>
    </lineage>
</organism>
<dbReference type="InterPro" id="IPR032675">
    <property type="entry name" value="LRR_dom_sf"/>
</dbReference>
<dbReference type="InterPro" id="IPR012569">
    <property type="entry name" value="Inl_IR"/>
</dbReference>
<feature type="compositionally biased region" description="Polar residues" evidence="9">
    <location>
        <begin position="636"/>
        <end position="659"/>
    </location>
</feature>
<evidence type="ECO:0000259" key="11">
    <source>
        <dbReference type="PROSITE" id="PS50847"/>
    </source>
</evidence>